<evidence type="ECO:0000313" key="3">
    <source>
        <dbReference type="Proteomes" id="UP000214646"/>
    </source>
</evidence>
<sequence length="51" mass="5248">MGGLWLCGGLAVTAISYSVAEEQGGGRFILAWGAILFGGAQFLRGLVKMSS</sequence>
<keyword evidence="1" id="KW-0812">Transmembrane</keyword>
<dbReference type="EMBL" id="NIDE01000014">
    <property type="protein sequence ID" value="OWK37744.1"/>
    <property type="molecule type" value="Genomic_DNA"/>
</dbReference>
<protein>
    <submittedName>
        <fullName evidence="2">Uncharacterized protein</fullName>
    </submittedName>
</protein>
<name>A0A225DDN2_9BACT</name>
<organism evidence="2 3">
    <name type="scientific">Fimbriiglobus ruber</name>
    <dbReference type="NCBI Taxonomy" id="1908690"/>
    <lineage>
        <taxon>Bacteria</taxon>
        <taxon>Pseudomonadati</taxon>
        <taxon>Planctomycetota</taxon>
        <taxon>Planctomycetia</taxon>
        <taxon>Gemmatales</taxon>
        <taxon>Gemmataceae</taxon>
        <taxon>Fimbriiglobus</taxon>
    </lineage>
</organism>
<keyword evidence="1" id="KW-1133">Transmembrane helix</keyword>
<feature type="transmembrane region" description="Helical" evidence="1">
    <location>
        <begin position="30"/>
        <end position="47"/>
    </location>
</feature>
<gene>
    <name evidence="2" type="ORF">FRUB_06864</name>
</gene>
<proteinExistence type="predicted"/>
<comment type="caution">
    <text evidence="2">The sequence shown here is derived from an EMBL/GenBank/DDBJ whole genome shotgun (WGS) entry which is preliminary data.</text>
</comment>
<dbReference type="AlphaFoldDB" id="A0A225DDN2"/>
<evidence type="ECO:0000256" key="1">
    <source>
        <dbReference type="SAM" id="Phobius"/>
    </source>
</evidence>
<reference evidence="3" key="1">
    <citation type="submission" date="2017-06" db="EMBL/GenBank/DDBJ databases">
        <title>Genome analysis of Fimbriiglobus ruber SP5, the first member of the order Planctomycetales with confirmed chitinolytic capability.</title>
        <authorList>
            <person name="Ravin N.V."/>
            <person name="Rakitin A.L."/>
            <person name="Ivanova A.A."/>
            <person name="Beletsky A.V."/>
            <person name="Kulichevskaya I.S."/>
            <person name="Mardanov A.V."/>
            <person name="Dedysh S.N."/>
        </authorList>
    </citation>
    <scope>NUCLEOTIDE SEQUENCE [LARGE SCALE GENOMIC DNA]</scope>
    <source>
        <strain evidence="3">SP5</strain>
    </source>
</reference>
<evidence type="ECO:0000313" key="2">
    <source>
        <dbReference type="EMBL" id="OWK37744.1"/>
    </source>
</evidence>
<keyword evidence="1" id="KW-0472">Membrane</keyword>
<keyword evidence="3" id="KW-1185">Reference proteome</keyword>
<accession>A0A225DDN2</accession>
<dbReference type="Proteomes" id="UP000214646">
    <property type="component" value="Unassembled WGS sequence"/>
</dbReference>